<organism evidence="1">
    <name type="scientific">Rhizophora mucronata</name>
    <name type="common">Asiatic mangrove</name>
    <dbReference type="NCBI Taxonomy" id="61149"/>
    <lineage>
        <taxon>Eukaryota</taxon>
        <taxon>Viridiplantae</taxon>
        <taxon>Streptophyta</taxon>
        <taxon>Embryophyta</taxon>
        <taxon>Tracheophyta</taxon>
        <taxon>Spermatophyta</taxon>
        <taxon>Magnoliopsida</taxon>
        <taxon>eudicotyledons</taxon>
        <taxon>Gunneridae</taxon>
        <taxon>Pentapetalae</taxon>
        <taxon>rosids</taxon>
        <taxon>fabids</taxon>
        <taxon>Malpighiales</taxon>
        <taxon>Rhizophoraceae</taxon>
        <taxon>Rhizophora</taxon>
    </lineage>
</organism>
<dbReference type="EMBL" id="GGEC01010629">
    <property type="protein sequence ID" value="MBW91112.1"/>
    <property type="molecule type" value="Transcribed_RNA"/>
</dbReference>
<accession>A0A2P2JCC0</accession>
<proteinExistence type="predicted"/>
<sequence length="44" mass="5322">MHMNTSMCFFHHGKQAFSPFRISQQLRETKINQPKNFYQSSKYP</sequence>
<evidence type="ECO:0000313" key="1">
    <source>
        <dbReference type="EMBL" id="MBW91112.1"/>
    </source>
</evidence>
<protein>
    <submittedName>
        <fullName evidence="1">Uncharacterized protein</fullName>
    </submittedName>
</protein>
<reference evidence="1" key="1">
    <citation type="submission" date="2018-02" db="EMBL/GenBank/DDBJ databases">
        <title>Rhizophora mucronata_Transcriptome.</title>
        <authorList>
            <person name="Meera S.P."/>
            <person name="Sreeshan A."/>
            <person name="Augustine A."/>
        </authorList>
    </citation>
    <scope>NUCLEOTIDE SEQUENCE</scope>
    <source>
        <tissue evidence="1">Leaf</tissue>
    </source>
</reference>
<dbReference type="AlphaFoldDB" id="A0A2P2JCC0"/>
<name>A0A2P2JCC0_RHIMU</name>